<dbReference type="STRING" id="1075417.SAMN05421823_111169"/>
<dbReference type="OrthoDB" id="195456at2"/>
<feature type="signal peptide" evidence="1">
    <location>
        <begin position="1"/>
        <end position="23"/>
    </location>
</feature>
<dbReference type="Proteomes" id="UP000198510">
    <property type="component" value="Unassembled WGS sequence"/>
</dbReference>
<gene>
    <name evidence="2" type="ORF">SAMN05421823_111169</name>
</gene>
<organism evidence="2 3">
    <name type="scientific">Catalinimonas alkaloidigena</name>
    <dbReference type="NCBI Taxonomy" id="1075417"/>
    <lineage>
        <taxon>Bacteria</taxon>
        <taxon>Pseudomonadati</taxon>
        <taxon>Bacteroidota</taxon>
        <taxon>Cytophagia</taxon>
        <taxon>Cytophagales</taxon>
        <taxon>Catalimonadaceae</taxon>
        <taxon>Catalinimonas</taxon>
    </lineage>
</organism>
<dbReference type="Pfam" id="PF11138">
    <property type="entry name" value="DUF2911"/>
    <property type="match status" value="1"/>
</dbReference>
<name>A0A1G9RIQ5_9BACT</name>
<dbReference type="AlphaFoldDB" id="A0A1G9RIQ5"/>
<accession>A0A1G9RIQ5</accession>
<keyword evidence="3" id="KW-1185">Reference proteome</keyword>
<dbReference type="InterPro" id="IPR021314">
    <property type="entry name" value="DUF2911"/>
</dbReference>
<evidence type="ECO:0008006" key="4">
    <source>
        <dbReference type="Google" id="ProtNLM"/>
    </source>
</evidence>
<dbReference type="RefSeq" id="WP_089686768.1">
    <property type="nucleotide sequence ID" value="NZ_FNFO01000011.1"/>
</dbReference>
<evidence type="ECO:0000256" key="1">
    <source>
        <dbReference type="SAM" id="SignalP"/>
    </source>
</evidence>
<feature type="chain" id="PRO_5011724647" description="DUF2911 domain-containing protein" evidence="1">
    <location>
        <begin position="24"/>
        <end position="175"/>
    </location>
</feature>
<evidence type="ECO:0000313" key="2">
    <source>
        <dbReference type="EMBL" id="SDM23051.1"/>
    </source>
</evidence>
<sequence length="175" mass="19457">MKKVVSSFSLLLCLTFLTTSCWGQDRPSPAKTASGKVGDATITIDYSSPAVKGRTVWGDLVPYNDVWRTGANEATVIKFDKDVTVEGKKLSAGEYALFTIPTADRWTVIFNDEAKQWGAFNYNAEKDVLRVEVSPKKARDFAEQMEFVIESDGNQAGTIYLTWENMMIPIKIKVG</sequence>
<dbReference type="PROSITE" id="PS51257">
    <property type="entry name" value="PROKAR_LIPOPROTEIN"/>
    <property type="match status" value="1"/>
</dbReference>
<proteinExistence type="predicted"/>
<protein>
    <recommendedName>
        <fullName evidence="4">DUF2911 domain-containing protein</fullName>
    </recommendedName>
</protein>
<keyword evidence="1" id="KW-0732">Signal</keyword>
<dbReference type="EMBL" id="FNFO01000011">
    <property type="protein sequence ID" value="SDM23051.1"/>
    <property type="molecule type" value="Genomic_DNA"/>
</dbReference>
<evidence type="ECO:0000313" key="3">
    <source>
        <dbReference type="Proteomes" id="UP000198510"/>
    </source>
</evidence>
<reference evidence="2 3" key="1">
    <citation type="submission" date="2016-10" db="EMBL/GenBank/DDBJ databases">
        <authorList>
            <person name="de Groot N.N."/>
        </authorList>
    </citation>
    <scope>NUCLEOTIDE SEQUENCE [LARGE SCALE GENOMIC DNA]</scope>
    <source>
        <strain evidence="2 3">DSM 25186</strain>
    </source>
</reference>